<dbReference type="Pfam" id="PF00126">
    <property type="entry name" value="HTH_1"/>
    <property type="match status" value="1"/>
</dbReference>
<sequence length="309" mass="34015">MDARHLEEFLVLSSALNYTAAAQESHVSRPTLVEHMAELEAELGCALFVKSEGRLALTPIGRRFVATALSLVEGISGVIAEYRSLQGNFLSVRIAATNLPWLESSIHRAKRALEEMNPRKVVDVVATPGAASTADALLDGSNDIVVTGCKNWEGESSGAVMPSGISGFELQTEPIMLLMTEGNPLFGQADIRAKDLDGSCILLPPDIYNGYMRDGVAERLLERGARVSLRPLPFGDHFEYFSHGFDDELGVVPTTLIPRFGIDRRRECRTFELSDLKLVTDFYVLYKDEFVEDETARLFVEALKQSVSS</sequence>
<dbReference type="InterPro" id="IPR036390">
    <property type="entry name" value="WH_DNA-bd_sf"/>
</dbReference>
<comment type="similarity">
    <text evidence="1">Belongs to the LysR transcriptional regulatory family.</text>
</comment>
<evidence type="ECO:0000256" key="3">
    <source>
        <dbReference type="ARBA" id="ARBA00023125"/>
    </source>
</evidence>
<dbReference type="PANTHER" id="PTHR30346">
    <property type="entry name" value="TRANSCRIPTIONAL DUAL REGULATOR HCAR-RELATED"/>
    <property type="match status" value="1"/>
</dbReference>
<dbReference type="GO" id="GO:0003677">
    <property type="term" value="F:DNA binding"/>
    <property type="evidence" value="ECO:0007669"/>
    <property type="project" value="UniProtKB-KW"/>
</dbReference>
<dbReference type="SUPFAM" id="SSF53850">
    <property type="entry name" value="Periplasmic binding protein-like II"/>
    <property type="match status" value="1"/>
</dbReference>
<evidence type="ECO:0000313" key="7">
    <source>
        <dbReference type="Proteomes" id="UP000267368"/>
    </source>
</evidence>
<dbReference type="GO" id="GO:0003700">
    <property type="term" value="F:DNA-binding transcription factor activity"/>
    <property type="evidence" value="ECO:0007669"/>
    <property type="project" value="InterPro"/>
</dbReference>
<dbReference type="Gene3D" id="1.10.10.10">
    <property type="entry name" value="Winged helix-like DNA-binding domain superfamily/Winged helix DNA-binding domain"/>
    <property type="match status" value="1"/>
</dbReference>
<dbReference type="InterPro" id="IPR000847">
    <property type="entry name" value="LysR_HTH_N"/>
</dbReference>
<keyword evidence="2" id="KW-0805">Transcription regulation</keyword>
<dbReference type="InterPro" id="IPR036388">
    <property type="entry name" value="WH-like_DNA-bd_sf"/>
</dbReference>
<evidence type="ECO:0000256" key="2">
    <source>
        <dbReference type="ARBA" id="ARBA00023015"/>
    </source>
</evidence>
<keyword evidence="7" id="KW-1185">Reference proteome</keyword>
<reference evidence="7" key="1">
    <citation type="submission" date="2018-05" db="EMBL/GenBank/DDBJ databases">
        <title>Genome Sequencing of selected type strains of the family Eggerthellaceae.</title>
        <authorList>
            <person name="Danylec N."/>
            <person name="Stoll D.A."/>
            <person name="Doetsch A."/>
            <person name="Huch M."/>
        </authorList>
    </citation>
    <scope>NUCLEOTIDE SEQUENCE [LARGE SCALE GENOMIC DNA]</scope>
    <source>
        <strain evidence="7">DSM 17537</strain>
    </source>
</reference>
<dbReference type="SUPFAM" id="SSF46785">
    <property type="entry name" value="Winged helix' DNA-binding domain"/>
    <property type="match status" value="1"/>
</dbReference>
<dbReference type="RefSeq" id="WP_123198090.1">
    <property type="nucleotide sequence ID" value="NZ_QICB01000003.1"/>
</dbReference>
<accession>A0A3N0AEY9</accession>
<keyword evidence="4" id="KW-0804">Transcription</keyword>
<dbReference type="Proteomes" id="UP000267368">
    <property type="component" value="Unassembled WGS sequence"/>
</dbReference>
<dbReference type="PANTHER" id="PTHR30346:SF28">
    <property type="entry name" value="HTH-TYPE TRANSCRIPTIONAL REGULATOR CYNR"/>
    <property type="match status" value="1"/>
</dbReference>
<dbReference type="PROSITE" id="PS50931">
    <property type="entry name" value="HTH_LYSR"/>
    <property type="match status" value="1"/>
</dbReference>
<organism evidence="6 7">
    <name type="scientific">Slackia faecicanis</name>
    <dbReference type="NCBI Taxonomy" id="255723"/>
    <lineage>
        <taxon>Bacteria</taxon>
        <taxon>Bacillati</taxon>
        <taxon>Actinomycetota</taxon>
        <taxon>Coriobacteriia</taxon>
        <taxon>Eggerthellales</taxon>
        <taxon>Eggerthellaceae</taxon>
        <taxon>Slackia</taxon>
    </lineage>
</organism>
<keyword evidence="3" id="KW-0238">DNA-binding</keyword>
<proteinExistence type="inferred from homology"/>
<dbReference type="GO" id="GO:0032993">
    <property type="term" value="C:protein-DNA complex"/>
    <property type="evidence" value="ECO:0007669"/>
    <property type="project" value="TreeGrafter"/>
</dbReference>
<dbReference type="EMBL" id="QICB01000003">
    <property type="protein sequence ID" value="RNL19766.1"/>
    <property type="molecule type" value="Genomic_DNA"/>
</dbReference>
<comment type="caution">
    <text evidence="6">The sequence shown here is derived from an EMBL/GenBank/DDBJ whole genome shotgun (WGS) entry which is preliminary data.</text>
</comment>
<gene>
    <name evidence="6" type="ORF">DMP07_05160</name>
</gene>
<evidence type="ECO:0000313" key="6">
    <source>
        <dbReference type="EMBL" id="RNL19766.1"/>
    </source>
</evidence>
<evidence type="ECO:0000259" key="5">
    <source>
        <dbReference type="PROSITE" id="PS50931"/>
    </source>
</evidence>
<feature type="domain" description="HTH lysR-type" evidence="5">
    <location>
        <begin position="1"/>
        <end position="58"/>
    </location>
</feature>
<evidence type="ECO:0000256" key="1">
    <source>
        <dbReference type="ARBA" id="ARBA00009437"/>
    </source>
</evidence>
<dbReference type="AlphaFoldDB" id="A0A3N0AEY9"/>
<protein>
    <submittedName>
        <fullName evidence="6">LysR family transcriptional regulator</fullName>
    </submittedName>
</protein>
<evidence type="ECO:0000256" key="4">
    <source>
        <dbReference type="ARBA" id="ARBA00023163"/>
    </source>
</evidence>
<dbReference type="OrthoDB" id="3176554at2"/>
<name>A0A3N0AEY9_9ACTN</name>